<gene>
    <name evidence="7" type="ORF">METZ01_LOCUS1277</name>
</gene>
<keyword evidence="3 6" id="KW-0812">Transmembrane</keyword>
<dbReference type="Pfam" id="PF06835">
    <property type="entry name" value="LptC"/>
    <property type="match status" value="1"/>
</dbReference>
<evidence type="ECO:0008006" key="8">
    <source>
        <dbReference type="Google" id="ProtNLM"/>
    </source>
</evidence>
<keyword evidence="2" id="KW-0997">Cell inner membrane</keyword>
<evidence type="ECO:0000256" key="5">
    <source>
        <dbReference type="ARBA" id="ARBA00023136"/>
    </source>
</evidence>
<organism evidence="7">
    <name type="scientific">marine metagenome</name>
    <dbReference type="NCBI Taxonomy" id="408172"/>
    <lineage>
        <taxon>unclassified sequences</taxon>
        <taxon>metagenomes</taxon>
        <taxon>ecological metagenomes</taxon>
    </lineage>
</organism>
<keyword evidence="1" id="KW-1003">Cell membrane</keyword>
<evidence type="ECO:0000256" key="3">
    <source>
        <dbReference type="ARBA" id="ARBA00022692"/>
    </source>
</evidence>
<feature type="transmembrane region" description="Helical" evidence="6">
    <location>
        <begin position="20"/>
        <end position="37"/>
    </location>
</feature>
<evidence type="ECO:0000256" key="6">
    <source>
        <dbReference type="SAM" id="Phobius"/>
    </source>
</evidence>
<dbReference type="GO" id="GO:0005886">
    <property type="term" value="C:plasma membrane"/>
    <property type="evidence" value="ECO:0007669"/>
    <property type="project" value="InterPro"/>
</dbReference>
<dbReference type="Gene3D" id="2.60.450.10">
    <property type="entry name" value="Lipopolysaccharide (LPS) transport protein A like domain"/>
    <property type="match status" value="1"/>
</dbReference>
<dbReference type="PANTHER" id="PTHR37481:SF1">
    <property type="entry name" value="LIPOPOLYSACCHARIDE EXPORT SYSTEM PROTEIN LPTC"/>
    <property type="match status" value="1"/>
</dbReference>
<dbReference type="GO" id="GO:0015221">
    <property type="term" value="F:lipopolysaccharide transmembrane transporter activity"/>
    <property type="evidence" value="ECO:0007669"/>
    <property type="project" value="InterPro"/>
</dbReference>
<evidence type="ECO:0000256" key="2">
    <source>
        <dbReference type="ARBA" id="ARBA00022519"/>
    </source>
</evidence>
<dbReference type="GO" id="GO:0030288">
    <property type="term" value="C:outer membrane-bounded periplasmic space"/>
    <property type="evidence" value="ECO:0007669"/>
    <property type="project" value="TreeGrafter"/>
</dbReference>
<accession>A0A381N485</accession>
<dbReference type="PANTHER" id="PTHR37481">
    <property type="entry name" value="LIPOPOLYSACCHARIDE EXPORT SYSTEM PROTEIN LPTC"/>
    <property type="match status" value="1"/>
</dbReference>
<protein>
    <recommendedName>
        <fullName evidence="8">LPS export ABC transporter periplasmic protein LptC</fullName>
    </recommendedName>
</protein>
<dbReference type="InterPro" id="IPR026265">
    <property type="entry name" value="LptC"/>
</dbReference>
<reference evidence="7" key="1">
    <citation type="submission" date="2018-05" db="EMBL/GenBank/DDBJ databases">
        <authorList>
            <person name="Lanie J.A."/>
            <person name="Ng W.-L."/>
            <person name="Kazmierczak K.M."/>
            <person name="Andrzejewski T.M."/>
            <person name="Davidsen T.M."/>
            <person name="Wayne K.J."/>
            <person name="Tettelin H."/>
            <person name="Glass J.I."/>
            <person name="Rusch D."/>
            <person name="Podicherti R."/>
            <person name="Tsui H.-C.T."/>
            <person name="Winkler M.E."/>
        </authorList>
    </citation>
    <scope>NUCLEOTIDE SEQUENCE</scope>
</reference>
<proteinExistence type="predicted"/>
<evidence type="ECO:0000256" key="1">
    <source>
        <dbReference type="ARBA" id="ARBA00022475"/>
    </source>
</evidence>
<evidence type="ECO:0000313" key="7">
    <source>
        <dbReference type="EMBL" id="SUZ48423.1"/>
    </source>
</evidence>
<name>A0A381N485_9ZZZZ</name>
<dbReference type="EMBL" id="UINC01000066">
    <property type="protein sequence ID" value="SUZ48423.1"/>
    <property type="molecule type" value="Genomic_DNA"/>
</dbReference>
<dbReference type="AlphaFoldDB" id="A0A381N485"/>
<dbReference type="InterPro" id="IPR052363">
    <property type="entry name" value="LPS_export_LptC"/>
</dbReference>
<dbReference type="GO" id="GO:0017089">
    <property type="term" value="F:glycolipid transfer activity"/>
    <property type="evidence" value="ECO:0007669"/>
    <property type="project" value="TreeGrafter"/>
</dbReference>
<sequence>MTPLGLQSYSSFLHENRKELTVLLLLGAVVGAAYYFFSYSESSEIPPFKERGVLDLEQIIVNNYQLERKSWKLKGKHAVISEKSRRMRIEQVIIWVYATDNSSEKPITELPKSTNFPTTEVDLYITADQGLLEWNDNRVTLSGNVVLLRNDGSEVYTETAIYDAEKEILTIPKPVRVLREGHTMYGSSLTYIVSKGKLNLKNPVLVRHE</sequence>
<keyword evidence="5 6" id="KW-0472">Membrane</keyword>
<evidence type="ECO:0000256" key="4">
    <source>
        <dbReference type="ARBA" id="ARBA00022989"/>
    </source>
</evidence>
<keyword evidence="4 6" id="KW-1133">Transmembrane helix</keyword>
<dbReference type="NCBIfam" id="TIGR04409">
    <property type="entry name" value="LptC_YrbK"/>
    <property type="match status" value="1"/>
</dbReference>
<dbReference type="InterPro" id="IPR010664">
    <property type="entry name" value="LipoPS_assembly_LptC-rel"/>
</dbReference>